<name>A0A1B7VG77_APHFL</name>
<dbReference type="SUPFAM" id="SSF160631">
    <property type="entry name" value="SMI1/KNR4-like"/>
    <property type="match status" value="1"/>
</dbReference>
<dbReference type="Proteomes" id="UP000092382">
    <property type="component" value="Unassembled WGS sequence"/>
</dbReference>
<gene>
    <name evidence="2" type="ORF">AN481_19405</name>
</gene>
<reference evidence="2 3" key="1">
    <citation type="submission" date="2015-09" db="EMBL/GenBank/DDBJ databases">
        <title>Whole genome shotgun sequence assembly of Aphanizomenon flos-aquae UKL13.</title>
        <authorList>
            <person name="Driscoll C."/>
        </authorList>
    </citation>
    <scope>NUCLEOTIDE SEQUENCE [LARGE SCALE GENOMIC DNA]</scope>
    <source>
        <strain evidence="2">MDT13</strain>
    </source>
</reference>
<dbReference type="AlphaFoldDB" id="A0A1B7VG77"/>
<evidence type="ECO:0000259" key="1">
    <source>
        <dbReference type="SMART" id="SM00860"/>
    </source>
</evidence>
<sequence length="151" mass="17605">MTCYHQLLETIAQEHQKFQQSMQPPCNPQKLIQLKEKVENQLNCTLPDGYIEFLSITNGLDWNGLLIFASETIPIVGYTDRKIPGFVDMNLLYRENEDCLDLLFFGESGIDSYVYCISTKQYQILDRVSLDLTEIFDSFEMLIYQAFRSHL</sequence>
<dbReference type="EMBL" id="LJOY01000148">
    <property type="protein sequence ID" value="OBQ16331.1"/>
    <property type="molecule type" value="Genomic_DNA"/>
</dbReference>
<evidence type="ECO:0000313" key="3">
    <source>
        <dbReference type="Proteomes" id="UP000092382"/>
    </source>
</evidence>
<accession>A0A1B7VG77</accession>
<dbReference type="SMART" id="SM00860">
    <property type="entry name" value="SMI1_KNR4"/>
    <property type="match status" value="1"/>
</dbReference>
<dbReference type="InterPro" id="IPR037883">
    <property type="entry name" value="Knr4/Smi1-like_sf"/>
</dbReference>
<comment type="caution">
    <text evidence="2">The sequence shown here is derived from an EMBL/GenBank/DDBJ whole genome shotgun (WGS) entry which is preliminary data.</text>
</comment>
<dbReference type="InterPro" id="IPR018958">
    <property type="entry name" value="Knr4/Smi1-like_dom"/>
</dbReference>
<proteinExistence type="predicted"/>
<dbReference type="Gene3D" id="3.40.1580.10">
    <property type="entry name" value="SMI1/KNR4-like"/>
    <property type="match status" value="1"/>
</dbReference>
<dbReference type="PATRIC" id="fig|1710894.3.peg.1078"/>
<organism evidence="2 3">
    <name type="scientific">Aphanizomenon flos-aquae LD13</name>
    <dbReference type="NCBI Taxonomy" id="1710894"/>
    <lineage>
        <taxon>Bacteria</taxon>
        <taxon>Bacillati</taxon>
        <taxon>Cyanobacteriota</taxon>
        <taxon>Cyanophyceae</taxon>
        <taxon>Nostocales</taxon>
        <taxon>Aphanizomenonaceae</taxon>
        <taxon>Aphanizomenon</taxon>
    </lineage>
</organism>
<evidence type="ECO:0000313" key="2">
    <source>
        <dbReference type="EMBL" id="OBQ16331.1"/>
    </source>
</evidence>
<dbReference type="Pfam" id="PF09346">
    <property type="entry name" value="SMI1_KNR4"/>
    <property type="match status" value="1"/>
</dbReference>
<feature type="domain" description="Knr4/Smi1-like" evidence="1">
    <location>
        <begin position="25"/>
        <end position="145"/>
    </location>
</feature>
<dbReference type="NCBIfam" id="NF038335">
    <property type="entry name" value="YPO0640_fam"/>
    <property type="match status" value="1"/>
</dbReference>
<protein>
    <recommendedName>
        <fullName evidence="1">Knr4/Smi1-like domain-containing protein</fullName>
    </recommendedName>
</protein>